<gene>
    <name evidence="1" type="ORF">S01H4_64602</name>
</gene>
<accession>X1ETM6</accession>
<comment type="caution">
    <text evidence="1">The sequence shown here is derived from an EMBL/GenBank/DDBJ whole genome shotgun (WGS) entry which is preliminary data.</text>
</comment>
<reference evidence="1" key="1">
    <citation type="journal article" date="2014" name="Front. Microbiol.">
        <title>High frequency of phylogenetically diverse reductive dehalogenase-homologous genes in deep subseafloor sedimentary metagenomes.</title>
        <authorList>
            <person name="Kawai M."/>
            <person name="Futagami T."/>
            <person name="Toyoda A."/>
            <person name="Takaki Y."/>
            <person name="Nishi S."/>
            <person name="Hori S."/>
            <person name="Arai W."/>
            <person name="Tsubouchi T."/>
            <person name="Morono Y."/>
            <person name="Uchiyama I."/>
            <person name="Ito T."/>
            <person name="Fujiyama A."/>
            <person name="Inagaki F."/>
            <person name="Takami H."/>
        </authorList>
    </citation>
    <scope>NUCLEOTIDE SEQUENCE</scope>
    <source>
        <strain evidence="1">Expedition CK06-06</strain>
    </source>
</reference>
<organism evidence="1">
    <name type="scientific">marine sediment metagenome</name>
    <dbReference type="NCBI Taxonomy" id="412755"/>
    <lineage>
        <taxon>unclassified sequences</taxon>
        <taxon>metagenomes</taxon>
        <taxon>ecological metagenomes</taxon>
    </lineage>
</organism>
<dbReference type="EMBL" id="BART01039233">
    <property type="protein sequence ID" value="GAH11963.1"/>
    <property type="molecule type" value="Genomic_DNA"/>
</dbReference>
<protein>
    <submittedName>
        <fullName evidence="1">Uncharacterized protein</fullName>
    </submittedName>
</protein>
<evidence type="ECO:0000313" key="1">
    <source>
        <dbReference type="EMBL" id="GAH11963.1"/>
    </source>
</evidence>
<dbReference type="AlphaFoldDB" id="X1ETM6"/>
<sequence length="69" mass="7824">MVEVEAFRQHVDSLCRNSTIFSQPARNGKADMGVPRVGVTIIFAEVVKTFATRWAHLTPNMDFHTNFTE</sequence>
<name>X1ETM6_9ZZZZ</name>
<proteinExistence type="predicted"/>